<dbReference type="EMBL" id="BJUB01000005">
    <property type="protein sequence ID" value="GEK21416.1"/>
    <property type="molecule type" value="Genomic_DNA"/>
</dbReference>
<evidence type="ECO:0000259" key="1">
    <source>
        <dbReference type="Pfam" id="PF22677"/>
    </source>
</evidence>
<evidence type="ECO:0000313" key="2">
    <source>
        <dbReference type="EMBL" id="GEK21416.1"/>
    </source>
</evidence>
<dbReference type="AlphaFoldDB" id="A0A510V3N7"/>
<sequence>MTAMFVNLPVTDLERAKAFYTAVGFTLDPAMSDHNAACFVVEPGHSYVMALTREYFQTFTALPLGDPATNPSVSTAIFLDSRDAVDATVADGLAAGGAEPHPASDYGFMYQRQLNDPDGNIIEFGWFDPAAAAPPADALADQQA</sequence>
<dbReference type="InterPro" id="IPR053863">
    <property type="entry name" value="Glyoxy/Ble-like_N"/>
</dbReference>
<dbReference type="InterPro" id="IPR029068">
    <property type="entry name" value="Glyas_Bleomycin-R_OHBP_Dase"/>
</dbReference>
<accession>A0A510V3N7</accession>
<evidence type="ECO:0000313" key="3">
    <source>
        <dbReference type="Proteomes" id="UP000321118"/>
    </source>
</evidence>
<organism evidence="2 3">
    <name type="scientific">Cellulomonas xylanilytica</name>
    <dbReference type="NCBI Taxonomy" id="233583"/>
    <lineage>
        <taxon>Bacteria</taxon>
        <taxon>Bacillati</taxon>
        <taxon>Actinomycetota</taxon>
        <taxon>Actinomycetes</taxon>
        <taxon>Micrococcales</taxon>
        <taxon>Cellulomonadaceae</taxon>
        <taxon>Cellulomonas</taxon>
    </lineage>
</organism>
<reference evidence="2 3" key="1">
    <citation type="submission" date="2019-07" db="EMBL/GenBank/DDBJ databases">
        <title>Whole genome shotgun sequence of Cellulomonas xylanilytica NBRC 101102.</title>
        <authorList>
            <person name="Hosoyama A."/>
            <person name="Uohara A."/>
            <person name="Ohji S."/>
            <person name="Ichikawa N."/>
        </authorList>
    </citation>
    <scope>NUCLEOTIDE SEQUENCE [LARGE SCALE GENOMIC DNA]</scope>
    <source>
        <strain evidence="2 3">NBRC 101102</strain>
    </source>
</reference>
<dbReference type="Gene3D" id="3.10.180.10">
    <property type="entry name" value="2,3-Dihydroxybiphenyl 1,2-Dioxygenase, domain 1"/>
    <property type="match status" value="1"/>
</dbReference>
<gene>
    <name evidence="2" type="ORF">CXY01_19360</name>
</gene>
<protein>
    <submittedName>
        <fullName evidence="2">Glyoxalase</fullName>
    </submittedName>
</protein>
<dbReference type="PANTHER" id="PTHR36503">
    <property type="entry name" value="BLR2520 PROTEIN"/>
    <property type="match status" value="1"/>
</dbReference>
<dbReference type="SUPFAM" id="SSF54593">
    <property type="entry name" value="Glyoxalase/Bleomycin resistance protein/Dihydroxybiphenyl dioxygenase"/>
    <property type="match status" value="1"/>
</dbReference>
<feature type="domain" description="Glyoxalase/Bleomycin resistance-like N-terminal" evidence="1">
    <location>
        <begin position="3"/>
        <end position="41"/>
    </location>
</feature>
<proteinExistence type="predicted"/>
<comment type="caution">
    <text evidence="2">The sequence shown here is derived from an EMBL/GenBank/DDBJ whole genome shotgun (WGS) entry which is preliminary data.</text>
</comment>
<dbReference type="Pfam" id="PF22677">
    <property type="entry name" value="Ble-like_N"/>
    <property type="match status" value="1"/>
</dbReference>
<keyword evidence="3" id="KW-1185">Reference proteome</keyword>
<dbReference type="Proteomes" id="UP000321118">
    <property type="component" value="Unassembled WGS sequence"/>
</dbReference>
<name>A0A510V3N7_9CELL</name>
<dbReference type="PANTHER" id="PTHR36503:SF2">
    <property type="entry name" value="BLR2408 PROTEIN"/>
    <property type="match status" value="1"/>
</dbReference>
<dbReference type="RefSeq" id="WP_146927217.1">
    <property type="nucleotide sequence ID" value="NZ_BJUB01000005.1"/>
</dbReference>
<dbReference type="OrthoDB" id="4265398at2"/>